<name>A0A0N4XAW9_HAEPC</name>
<sequence>LLEYNRDVDARAWIVRHTFPKNPLTKRFLTKYSSRFLKHGYDISPQVTDRQAAPKASSRQSAN</sequence>
<evidence type="ECO:0000313" key="1">
    <source>
        <dbReference type="WBParaSite" id="HPLM_0002151401-mRNA-1"/>
    </source>
</evidence>
<accession>A0A0N4XAW9</accession>
<dbReference type="AlphaFoldDB" id="A0A0N4XAW9"/>
<proteinExistence type="predicted"/>
<reference evidence="1" key="1">
    <citation type="submission" date="2017-02" db="UniProtKB">
        <authorList>
            <consortium name="WormBaseParasite"/>
        </authorList>
    </citation>
    <scope>IDENTIFICATION</scope>
</reference>
<protein>
    <submittedName>
        <fullName evidence="1">DUF4817 domain-containing protein</fullName>
    </submittedName>
</protein>
<organism evidence="1">
    <name type="scientific">Haemonchus placei</name>
    <name type="common">Barber's pole worm</name>
    <dbReference type="NCBI Taxonomy" id="6290"/>
    <lineage>
        <taxon>Eukaryota</taxon>
        <taxon>Metazoa</taxon>
        <taxon>Ecdysozoa</taxon>
        <taxon>Nematoda</taxon>
        <taxon>Chromadorea</taxon>
        <taxon>Rhabditida</taxon>
        <taxon>Rhabditina</taxon>
        <taxon>Rhabditomorpha</taxon>
        <taxon>Strongyloidea</taxon>
        <taxon>Trichostrongylidae</taxon>
        <taxon>Haemonchus</taxon>
    </lineage>
</organism>
<dbReference type="WBParaSite" id="HPLM_0002151401-mRNA-1">
    <property type="protein sequence ID" value="HPLM_0002151401-mRNA-1"/>
    <property type="gene ID" value="HPLM_0002151401"/>
</dbReference>